<dbReference type="OrthoDB" id="47785at2759"/>
<feature type="compositionally biased region" description="Polar residues" evidence="11">
    <location>
        <begin position="89"/>
        <end position="100"/>
    </location>
</feature>
<dbReference type="SUPFAM" id="SSF56024">
    <property type="entry name" value="Phospholipase D/nuclease"/>
    <property type="match status" value="2"/>
</dbReference>
<dbReference type="InterPro" id="IPR010347">
    <property type="entry name" value="Tdp1"/>
</dbReference>
<dbReference type="GO" id="GO:0017005">
    <property type="term" value="F:3'-tyrosyl-DNA phosphodiesterase activity"/>
    <property type="evidence" value="ECO:0007669"/>
    <property type="project" value="TreeGrafter"/>
</dbReference>
<feature type="compositionally biased region" description="Basic and acidic residues" evidence="11">
    <location>
        <begin position="74"/>
        <end position="88"/>
    </location>
</feature>
<evidence type="ECO:0000256" key="3">
    <source>
        <dbReference type="ARBA" id="ARBA00022722"/>
    </source>
</evidence>
<evidence type="ECO:0000256" key="2">
    <source>
        <dbReference type="ARBA" id="ARBA00010205"/>
    </source>
</evidence>
<evidence type="ECO:0000313" key="12">
    <source>
        <dbReference type="EMBL" id="KAF7289016.1"/>
    </source>
</evidence>
<keyword evidence="13" id="KW-1185">Reference proteome</keyword>
<keyword evidence="3" id="KW-0540">Nuclease</keyword>
<keyword evidence="6" id="KW-0269">Exonuclease</keyword>
<dbReference type="GO" id="GO:0004527">
    <property type="term" value="F:exonuclease activity"/>
    <property type="evidence" value="ECO:0007669"/>
    <property type="project" value="UniProtKB-KW"/>
</dbReference>
<dbReference type="PANTHER" id="PTHR12415">
    <property type="entry name" value="TYROSYL-DNA PHOSPHODIESTERASE 1"/>
    <property type="match status" value="1"/>
</dbReference>
<comment type="similarity">
    <text evidence="2">Belongs to the tyrosyl-DNA phosphodiesterase family.</text>
</comment>
<evidence type="ECO:0000256" key="7">
    <source>
        <dbReference type="ARBA" id="ARBA00023204"/>
    </source>
</evidence>
<feature type="active site" description="Proton donor/acceptor" evidence="9">
    <location>
        <position position="469"/>
    </location>
</feature>
<feature type="region of interest" description="Disordered" evidence="11">
    <location>
        <begin position="38"/>
        <end position="103"/>
    </location>
</feature>
<evidence type="ECO:0000313" key="13">
    <source>
        <dbReference type="Proteomes" id="UP000613580"/>
    </source>
</evidence>
<evidence type="ECO:0000256" key="11">
    <source>
        <dbReference type="SAM" id="MobiDB-lite"/>
    </source>
</evidence>
<evidence type="ECO:0000256" key="10">
    <source>
        <dbReference type="PIRSR" id="PIRSR610347-2"/>
    </source>
</evidence>
<dbReference type="EMBL" id="JACAZE010000030">
    <property type="protein sequence ID" value="KAF7289016.1"/>
    <property type="molecule type" value="Genomic_DNA"/>
</dbReference>
<evidence type="ECO:0008006" key="14">
    <source>
        <dbReference type="Google" id="ProtNLM"/>
    </source>
</evidence>
<keyword evidence="7" id="KW-0234">DNA repair</keyword>
<comment type="subcellular location">
    <subcellularLocation>
        <location evidence="1">Nucleus</location>
    </subcellularLocation>
</comment>
<dbReference type="AlphaFoldDB" id="A0A8H6RZ36"/>
<feature type="active site" description="Nucleophile" evidence="9">
    <location>
        <position position="222"/>
    </location>
</feature>
<evidence type="ECO:0000256" key="5">
    <source>
        <dbReference type="ARBA" id="ARBA00022801"/>
    </source>
</evidence>
<feature type="binding site" evidence="10">
    <location>
        <position position="224"/>
    </location>
    <ligand>
        <name>substrate</name>
    </ligand>
</feature>
<accession>A0A8H6RZ36</accession>
<dbReference type="Proteomes" id="UP000613580">
    <property type="component" value="Unassembled WGS sequence"/>
</dbReference>
<dbReference type="GO" id="GO:0003690">
    <property type="term" value="F:double-stranded DNA binding"/>
    <property type="evidence" value="ECO:0007669"/>
    <property type="project" value="TreeGrafter"/>
</dbReference>
<feature type="compositionally biased region" description="Polar residues" evidence="11">
    <location>
        <begin position="56"/>
        <end position="66"/>
    </location>
</feature>
<name>A0A8H6RZ36_MYCCL</name>
<protein>
    <recommendedName>
        <fullName evidence="14">Phospholipase D/nuclease</fullName>
    </recommendedName>
</protein>
<keyword evidence="4" id="KW-0227">DNA damage</keyword>
<sequence length="589" mass="66156">MSRPVRLVAKKHDESEELAFIPRSRQRDAWMHPVERMEVDVEESGDEVTPVENIVGSGQRTTTGPQSGALPLLSDRKKLEEERLERQNNSHPSNPFQAPSHTPIPVIRRSETNTLAARRFESGQLLPTLANYANPRADGRDAISLAEVIGLGDGSDAMLEFAILSTNHLDYAWLERHLPSELPVIVVNATQRQKSEAKAFRMFMNQNWVQTHPAMNKSGCFHMKFMLLFYKSGRLRVVVGTGDLCPLDWGVLENAVFIQDVFPKATSGSEDQSEFAAVLESTLKAINVEPALEEMRRTHRDIPLQKLSMLSTSWNWQHVRAALVPSIAGEYHGWTQIQQQGHPRLASALDAMKLTDKPHRLSMECGGSSIPFYQRSWTNEFFASASGGYEDLRSHMKRPEDERETLEYPEQVKIVYPTQRTVMESGGHGAGSLHCIRRHWAKSNAKEGVVFPRHLFHDCESKAGTTLMHTKMIVASFTKGSPAGWTYVGSHNFTPSAWGKMSGTRKSPILTINNFELGVVFPVQTSEELDALSAWERPVRKYSGNDAPWISSENRDLGELNQKLYGCGSCCKYSEDDEGTRKFSSRTTK</sequence>
<dbReference type="Pfam" id="PF06087">
    <property type="entry name" value="Tyr-DNA_phospho"/>
    <property type="match status" value="1"/>
</dbReference>
<proteinExistence type="inferred from homology"/>
<evidence type="ECO:0000256" key="9">
    <source>
        <dbReference type="PIRSR" id="PIRSR610347-1"/>
    </source>
</evidence>
<comment type="caution">
    <text evidence="12">The sequence shown here is derived from an EMBL/GenBank/DDBJ whole genome shotgun (WGS) entry which is preliminary data.</text>
</comment>
<evidence type="ECO:0000256" key="4">
    <source>
        <dbReference type="ARBA" id="ARBA00022763"/>
    </source>
</evidence>
<keyword evidence="5" id="KW-0378">Hydrolase</keyword>
<dbReference type="GO" id="GO:0003697">
    <property type="term" value="F:single-stranded DNA binding"/>
    <property type="evidence" value="ECO:0007669"/>
    <property type="project" value="TreeGrafter"/>
</dbReference>
<evidence type="ECO:0000256" key="6">
    <source>
        <dbReference type="ARBA" id="ARBA00022839"/>
    </source>
</evidence>
<dbReference type="PANTHER" id="PTHR12415:SF0">
    <property type="entry name" value="TYROSYL-DNA PHOSPHODIESTERASE 1"/>
    <property type="match status" value="1"/>
</dbReference>
<dbReference type="GO" id="GO:0006281">
    <property type="term" value="P:DNA repair"/>
    <property type="evidence" value="ECO:0007669"/>
    <property type="project" value="UniProtKB-KW"/>
</dbReference>
<dbReference type="Gene3D" id="3.30.870.10">
    <property type="entry name" value="Endonuclease Chain A"/>
    <property type="match status" value="2"/>
</dbReference>
<organism evidence="12 13">
    <name type="scientific">Mycena chlorophos</name>
    <name type="common">Agaric fungus</name>
    <name type="synonym">Agaricus chlorophos</name>
    <dbReference type="NCBI Taxonomy" id="658473"/>
    <lineage>
        <taxon>Eukaryota</taxon>
        <taxon>Fungi</taxon>
        <taxon>Dikarya</taxon>
        <taxon>Basidiomycota</taxon>
        <taxon>Agaricomycotina</taxon>
        <taxon>Agaricomycetes</taxon>
        <taxon>Agaricomycetidae</taxon>
        <taxon>Agaricales</taxon>
        <taxon>Marasmiineae</taxon>
        <taxon>Mycenaceae</taxon>
        <taxon>Mycena</taxon>
    </lineage>
</organism>
<evidence type="ECO:0000256" key="1">
    <source>
        <dbReference type="ARBA" id="ARBA00004123"/>
    </source>
</evidence>
<reference evidence="12" key="1">
    <citation type="submission" date="2020-05" db="EMBL/GenBank/DDBJ databases">
        <title>Mycena genomes resolve the evolution of fungal bioluminescence.</title>
        <authorList>
            <person name="Tsai I.J."/>
        </authorList>
    </citation>
    <scope>NUCLEOTIDE SEQUENCE</scope>
    <source>
        <strain evidence="12">110903Hualien_Pintung</strain>
    </source>
</reference>
<keyword evidence="8" id="KW-0539">Nucleus</keyword>
<evidence type="ECO:0000256" key="8">
    <source>
        <dbReference type="ARBA" id="ARBA00023242"/>
    </source>
</evidence>
<dbReference type="GO" id="GO:0005634">
    <property type="term" value="C:nucleus"/>
    <property type="evidence" value="ECO:0007669"/>
    <property type="project" value="UniProtKB-SubCell"/>
</dbReference>
<gene>
    <name evidence="12" type="ORF">HMN09_01349500</name>
</gene>
<feature type="binding site" evidence="10">
    <location>
        <position position="471"/>
    </location>
    <ligand>
        <name>substrate</name>
    </ligand>
</feature>